<reference evidence="1" key="1">
    <citation type="journal article" date="2011" name="Environ. Microbiol.">
        <title>Time-series analyses of Monterey Bay coastal microbial picoplankton using a 'genome proxy' microarray.</title>
        <authorList>
            <person name="Rich V.I."/>
            <person name="Pham V.D."/>
            <person name="Eppley J."/>
            <person name="Shi Y."/>
            <person name="DeLong E.F."/>
        </authorList>
    </citation>
    <scope>NUCLEOTIDE SEQUENCE</scope>
</reference>
<name>E0XU25_9BACT</name>
<evidence type="ECO:0000313" key="1">
    <source>
        <dbReference type="EMBL" id="ADI17916.1"/>
    </source>
</evidence>
<dbReference type="EMBL" id="GU474877">
    <property type="protein sequence ID" value="ADI17916.1"/>
    <property type="molecule type" value="Genomic_DNA"/>
</dbReference>
<accession>E0XU25</accession>
<organism evidence="1">
    <name type="scientific">uncultured Desulfobacterales bacterium HF0200_07G10</name>
    <dbReference type="NCBI Taxonomy" id="710741"/>
    <lineage>
        <taxon>Bacteria</taxon>
        <taxon>Pseudomonadati</taxon>
        <taxon>Thermodesulfobacteriota</taxon>
        <taxon>Desulfobacteria</taxon>
        <taxon>Desulfobacterales</taxon>
        <taxon>environmental samples</taxon>
    </lineage>
</organism>
<protein>
    <submittedName>
        <fullName evidence="1">Uncharacterized protein</fullName>
    </submittedName>
</protein>
<proteinExistence type="predicted"/>
<sequence>MAENNVSCSTDDRKHETDKRLFRNCLLGQNGYEMNIFFQS</sequence>
<dbReference type="AlphaFoldDB" id="E0XU25"/>